<dbReference type="EMBL" id="CP074371">
    <property type="protein sequence ID" value="QVI25247.1"/>
    <property type="molecule type" value="Genomic_DNA"/>
</dbReference>
<dbReference type="SUPFAM" id="SSF160935">
    <property type="entry name" value="VPA0735-like"/>
    <property type="match status" value="1"/>
</dbReference>
<sequence>MSVAKVGIGTFDHFREPMPIDQQAVIRSNRDTLYSSAVIDLAAGPVTVTLPDAGSRFMSMMVLDEDEYVSEVVYKPGKYTYDRDKIGTRYVMLAIRTFVDPGNPADVDTVHKLQDAITLEQAGKGSFEIPQWDKAGQDKVRDALLTLATTLPDTKNSFGARGQVDEVRHLITSASAWGGNPEKDAFYLNVIPPDYSGNLNYTLHVKDVPVDGFWSVSVYNAEGYYQPNPLNAYSVNNVTAKKNVDGSYDIQFGGCDGQIPNCLPTTPNWNYMVRLYRPQQSILDGTWTFPQAQRIG</sequence>
<accession>A0ABX8CZF4</accession>
<name>A0ABX8CZF4_9NOCA</name>
<evidence type="ECO:0000313" key="4">
    <source>
        <dbReference type="Proteomes" id="UP000683310"/>
    </source>
</evidence>
<keyword evidence="4" id="KW-1185">Reference proteome</keyword>
<proteinExistence type="predicted"/>
<protein>
    <submittedName>
        <fullName evidence="3">DUF1254 domain-containing protein</fullName>
    </submittedName>
</protein>
<gene>
    <name evidence="3" type="ORF">KHQ06_31400</name>
</gene>
<evidence type="ECO:0000259" key="2">
    <source>
        <dbReference type="Pfam" id="PF06863"/>
    </source>
</evidence>
<dbReference type="InterPro" id="IPR037049">
    <property type="entry name" value="DUF1214_C_sf"/>
</dbReference>
<feature type="domain" description="DUF1214" evidence="1">
    <location>
        <begin position="196"/>
        <end position="280"/>
    </location>
</feature>
<dbReference type="PANTHER" id="PTHR36509:SF2">
    <property type="entry name" value="BLL3101 PROTEIN"/>
    <property type="match status" value="1"/>
</dbReference>
<dbReference type="Gene3D" id="2.60.120.600">
    <property type="entry name" value="Domain of unknown function DUF1214, C-terminal domain"/>
    <property type="match status" value="1"/>
</dbReference>
<reference evidence="3 4" key="1">
    <citation type="submission" date="2021-04" db="EMBL/GenBank/DDBJ databases">
        <title>Nocardia tengchongensis.</title>
        <authorList>
            <person name="Zhuang k."/>
            <person name="Ran Y."/>
            <person name="Li W."/>
        </authorList>
    </citation>
    <scope>NUCLEOTIDE SEQUENCE [LARGE SCALE GENOMIC DNA]</scope>
    <source>
        <strain evidence="3 4">CFH S0057</strain>
    </source>
</reference>
<dbReference type="InterPro" id="IPR010621">
    <property type="entry name" value="DUF1214"/>
</dbReference>
<feature type="domain" description="DUF1254" evidence="2">
    <location>
        <begin position="9"/>
        <end position="65"/>
    </location>
</feature>
<dbReference type="Proteomes" id="UP000683310">
    <property type="component" value="Chromosome"/>
</dbReference>
<evidence type="ECO:0000313" key="3">
    <source>
        <dbReference type="EMBL" id="QVI25247.1"/>
    </source>
</evidence>
<organism evidence="3 4">
    <name type="scientific">Nocardia tengchongensis</name>
    <dbReference type="NCBI Taxonomy" id="2055889"/>
    <lineage>
        <taxon>Bacteria</taxon>
        <taxon>Bacillati</taxon>
        <taxon>Actinomycetota</taxon>
        <taxon>Actinomycetes</taxon>
        <taxon>Mycobacteriales</taxon>
        <taxon>Nocardiaceae</taxon>
        <taxon>Nocardia</taxon>
    </lineage>
</organism>
<evidence type="ECO:0000259" key="1">
    <source>
        <dbReference type="Pfam" id="PF06742"/>
    </source>
</evidence>
<dbReference type="Pfam" id="PF06742">
    <property type="entry name" value="DUF1214"/>
    <property type="match status" value="1"/>
</dbReference>
<dbReference type="InterPro" id="IPR037050">
    <property type="entry name" value="DUF1254_sf"/>
</dbReference>
<dbReference type="Gene3D" id="2.60.40.1610">
    <property type="entry name" value="Domain of unknown function DUF1254"/>
    <property type="match status" value="1"/>
</dbReference>
<dbReference type="PANTHER" id="PTHR36509">
    <property type="entry name" value="BLL3101 PROTEIN"/>
    <property type="match status" value="1"/>
</dbReference>
<dbReference type="InterPro" id="IPR010679">
    <property type="entry name" value="DUF1254"/>
</dbReference>
<dbReference type="Pfam" id="PF06863">
    <property type="entry name" value="DUF1254"/>
    <property type="match status" value="1"/>
</dbReference>